<keyword evidence="11" id="KW-1185">Reference proteome</keyword>
<accession>A0A4Z0XZ52</accession>
<keyword evidence="8" id="KW-0732">Signal</keyword>
<dbReference type="Pfam" id="PF02302">
    <property type="entry name" value="PTS_IIB"/>
    <property type="match status" value="1"/>
</dbReference>
<proteinExistence type="predicted"/>
<comment type="caution">
    <text evidence="10">The sequence shown here is derived from an EMBL/GenBank/DDBJ whole genome shotgun (WGS) entry which is preliminary data.</text>
</comment>
<dbReference type="OrthoDB" id="9808134at2"/>
<protein>
    <submittedName>
        <fullName evidence="10">Lichenan-specific phosphotransferase enzyme IIB component</fullName>
    </submittedName>
</protein>
<dbReference type="GO" id="GO:0008982">
    <property type="term" value="F:protein-N(PI)-phosphohistidine-sugar phosphotransferase activity"/>
    <property type="evidence" value="ECO:0007669"/>
    <property type="project" value="InterPro"/>
</dbReference>
<evidence type="ECO:0000256" key="6">
    <source>
        <dbReference type="ARBA" id="ARBA00022777"/>
    </source>
</evidence>
<dbReference type="AlphaFoldDB" id="A0A4Z0XZ52"/>
<evidence type="ECO:0000259" key="9">
    <source>
        <dbReference type="PROSITE" id="PS51100"/>
    </source>
</evidence>
<organism evidence="10 11">
    <name type="scientific">Caproiciproducens galactitolivorans</name>
    <dbReference type="NCBI Taxonomy" id="642589"/>
    <lineage>
        <taxon>Bacteria</taxon>
        <taxon>Bacillati</taxon>
        <taxon>Bacillota</taxon>
        <taxon>Clostridia</taxon>
        <taxon>Eubacteriales</taxon>
        <taxon>Acutalibacteraceae</taxon>
        <taxon>Caproiciproducens</taxon>
    </lineage>
</organism>
<dbReference type="GO" id="GO:0009401">
    <property type="term" value="P:phosphoenolpyruvate-dependent sugar phosphotransferase system"/>
    <property type="evidence" value="ECO:0007669"/>
    <property type="project" value="UniProtKB-KW"/>
</dbReference>
<feature type="domain" description="PTS EIIB type-3" evidence="9">
    <location>
        <begin position="1"/>
        <end position="99"/>
    </location>
</feature>
<dbReference type="InterPro" id="IPR036095">
    <property type="entry name" value="PTS_EIIB-like_sf"/>
</dbReference>
<feature type="signal peptide" evidence="8">
    <location>
        <begin position="1"/>
        <end position="24"/>
    </location>
</feature>
<evidence type="ECO:0000256" key="3">
    <source>
        <dbReference type="ARBA" id="ARBA00022597"/>
    </source>
</evidence>
<feature type="chain" id="PRO_5038887262" evidence="8">
    <location>
        <begin position="25"/>
        <end position="99"/>
    </location>
</feature>
<name>A0A4Z0XZ52_9FIRM</name>
<dbReference type="PANTHER" id="PTHR34581">
    <property type="entry name" value="PTS SYSTEM N,N'-DIACETYLCHITOBIOSE-SPECIFIC EIIB COMPONENT"/>
    <property type="match status" value="1"/>
</dbReference>
<keyword evidence="5" id="KW-0598">Phosphotransferase system</keyword>
<evidence type="ECO:0000313" key="11">
    <source>
        <dbReference type="Proteomes" id="UP000297714"/>
    </source>
</evidence>
<sequence length="99" mass="10738">MKRITLVCAAGMSTSLLVSKMNTAAIKSVSNVKIRAVPEGDFQKYADDTDILLLGPQVAYTLDKMKAQFEPKGIKVSVIDSTDYAKMDGEKVLKQALAL</sequence>
<evidence type="ECO:0000256" key="8">
    <source>
        <dbReference type="SAM" id="SignalP"/>
    </source>
</evidence>
<keyword evidence="2" id="KW-0597">Phosphoprotein</keyword>
<feature type="modified residue" description="Phosphocysteine; by EIIA" evidence="7">
    <location>
        <position position="8"/>
    </location>
</feature>
<evidence type="ECO:0000256" key="5">
    <source>
        <dbReference type="ARBA" id="ARBA00022683"/>
    </source>
</evidence>
<gene>
    <name evidence="10" type="primary">licB_1</name>
    <name evidence="10" type="ORF">CAGA_09390</name>
</gene>
<keyword evidence="1" id="KW-0813">Transport</keyword>
<dbReference type="Proteomes" id="UP000297714">
    <property type="component" value="Unassembled WGS sequence"/>
</dbReference>
<keyword evidence="3" id="KW-0762">Sugar transport</keyword>
<evidence type="ECO:0000256" key="4">
    <source>
        <dbReference type="ARBA" id="ARBA00022679"/>
    </source>
</evidence>
<dbReference type="InterPro" id="IPR013012">
    <property type="entry name" value="PTS_EIIB_3"/>
</dbReference>
<dbReference type="InterPro" id="IPR003501">
    <property type="entry name" value="PTS_EIIB_2/3"/>
</dbReference>
<dbReference type="RefSeq" id="WP_135658293.1">
    <property type="nucleotide sequence ID" value="NZ_JAJUFJ010000007.1"/>
</dbReference>
<dbReference type="InterPro" id="IPR051819">
    <property type="entry name" value="PTS_sugar-specific_EIIB"/>
</dbReference>
<dbReference type="EMBL" id="SRMQ01000003">
    <property type="protein sequence ID" value="TGJ76869.1"/>
    <property type="molecule type" value="Genomic_DNA"/>
</dbReference>
<dbReference type="PANTHER" id="PTHR34581:SF2">
    <property type="entry name" value="PTS SYSTEM N,N'-DIACETYLCHITOBIOSE-SPECIFIC EIIB COMPONENT"/>
    <property type="match status" value="1"/>
</dbReference>
<evidence type="ECO:0000256" key="7">
    <source>
        <dbReference type="PROSITE-ProRule" id="PRU00423"/>
    </source>
</evidence>
<dbReference type="SUPFAM" id="SSF52794">
    <property type="entry name" value="PTS system IIB component-like"/>
    <property type="match status" value="1"/>
</dbReference>
<dbReference type="Gene3D" id="3.40.50.2300">
    <property type="match status" value="1"/>
</dbReference>
<evidence type="ECO:0000256" key="2">
    <source>
        <dbReference type="ARBA" id="ARBA00022553"/>
    </source>
</evidence>
<dbReference type="GO" id="GO:0016301">
    <property type="term" value="F:kinase activity"/>
    <property type="evidence" value="ECO:0007669"/>
    <property type="project" value="UniProtKB-KW"/>
</dbReference>
<dbReference type="PROSITE" id="PS51100">
    <property type="entry name" value="PTS_EIIB_TYPE_3"/>
    <property type="match status" value="1"/>
</dbReference>
<reference evidence="10 11" key="1">
    <citation type="submission" date="2019-04" db="EMBL/GenBank/DDBJ databases">
        <authorList>
            <person name="Poehlein A."/>
            <person name="Bengelsdorf F.R."/>
            <person name="Duerre P."/>
            <person name="Daniel R."/>
        </authorList>
    </citation>
    <scope>NUCLEOTIDE SEQUENCE [LARGE SCALE GENOMIC DNA]</scope>
    <source>
        <strain evidence="10 11">BS-1</strain>
    </source>
</reference>
<evidence type="ECO:0000256" key="1">
    <source>
        <dbReference type="ARBA" id="ARBA00022448"/>
    </source>
</evidence>
<evidence type="ECO:0000313" key="10">
    <source>
        <dbReference type="EMBL" id="TGJ76869.1"/>
    </source>
</evidence>
<keyword evidence="6" id="KW-0418">Kinase</keyword>
<dbReference type="CDD" id="cd05564">
    <property type="entry name" value="PTS_IIB_chitobiose_lichenan"/>
    <property type="match status" value="1"/>
</dbReference>
<keyword evidence="4 10" id="KW-0808">Transferase</keyword>